<name>A0A314Y8D0_PRUYE</name>
<dbReference type="PANTHER" id="PTHR31111:SF136">
    <property type="entry name" value="F-BOX ASSOCIATED DOMAIN-CONTAINING PROTEIN"/>
    <property type="match status" value="1"/>
</dbReference>
<organism evidence="3 4">
    <name type="scientific">Prunus yedoensis var. nudiflora</name>
    <dbReference type="NCBI Taxonomy" id="2094558"/>
    <lineage>
        <taxon>Eukaryota</taxon>
        <taxon>Viridiplantae</taxon>
        <taxon>Streptophyta</taxon>
        <taxon>Embryophyta</taxon>
        <taxon>Tracheophyta</taxon>
        <taxon>Spermatophyta</taxon>
        <taxon>Magnoliopsida</taxon>
        <taxon>eudicotyledons</taxon>
        <taxon>Gunneridae</taxon>
        <taxon>Pentapetalae</taxon>
        <taxon>rosids</taxon>
        <taxon>fabids</taxon>
        <taxon>Rosales</taxon>
        <taxon>Rosaceae</taxon>
        <taxon>Amygdaloideae</taxon>
        <taxon>Amygdaleae</taxon>
        <taxon>Prunus</taxon>
    </lineage>
</organism>
<sequence length="169" mass="19635">MAWFVHPLTLTLFSYLTLPPESPSNFHHSPCNRNPQGLVTYRFGYIPSTNEYKVLQILSFRLDSDGKWDLQFNTFTLGRDSWWRPLQVDPRDLPFDALAYAYDSHNNLCTYGSVCLNGAVLWIYEKQKLIVAFDVRGETFKAIPLSEDYDKESADYFDLTNQQTNAECR</sequence>
<comment type="caution">
    <text evidence="3">The sequence shown here is derived from an EMBL/GenBank/DDBJ whole genome shotgun (WGS) entry which is preliminary data.</text>
</comment>
<dbReference type="EMBL" id="PJQY01001226">
    <property type="protein sequence ID" value="PQQ04535.1"/>
    <property type="molecule type" value="Genomic_DNA"/>
</dbReference>
<evidence type="ECO:0000256" key="1">
    <source>
        <dbReference type="SAM" id="SignalP"/>
    </source>
</evidence>
<dbReference type="NCBIfam" id="TIGR01640">
    <property type="entry name" value="F_box_assoc_1"/>
    <property type="match status" value="1"/>
</dbReference>
<evidence type="ECO:0000313" key="4">
    <source>
        <dbReference type="Proteomes" id="UP000250321"/>
    </source>
</evidence>
<dbReference type="InterPro" id="IPR013187">
    <property type="entry name" value="F-box-assoc_dom_typ3"/>
</dbReference>
<keyword evidence="4" id="KW-1185">Reference proteome</keyword>
<dbReference type="AlphaFoldDB" id="A0A314Y8D0"/>
<evidence type="ECO:0000259" key="2">
    <source>
        <dbReference type="Pfam" id="PF08268"/>
    </source>
</evidence>
<accession>A0A314Y8D0</accession>
<keyword evidence="1" id="KW-0732">Signal</keyword>
<feature type="domain" description="F-box associated beta-propeller type 3" evidence="2">
    <location>
        <begin position="32"/>
        <end position="157"/>
    </location>
</feature>
<dbReference type="Pfam" id="PF08268">
    <property type="entry name" value="FBA_3"/>
    <property type="match status" value="1"/>
</dbReference>
<dbReference type="OrthoDB" id="687122at2759"/>
<protein>
    <submittedName>
        <fullName evidence="3">Putative F-box protein</fullName>
    </submittedName>
</protein>
<gene>
    <name evidence="3" type="ORF">Pyn_31557</name>
</gene>
<feature type="signal peptide" evidence="1">
    <location>
        <begin position="1"/>
        <end position="23"/>
    </location>
</feature>
<proteinExistence type="predicted"/>
<reference evidence="3 4" key="1">
    <citation type="submission" date="2018-02" db="EMBL/GenBank/DDBJ databases">
        <title>Draft genome of wild Prunus yedoensis var. nudiflora.</title>
        <authorList>
            <person name="Baek S."/>
            <person name="Kim J.-H."/>
            <person name="Choi K."/>
            <person name="Kim G.-B."/>
            <person name="Cho A."/>
            <person name="Jang H."/>
            <person name="Shin C.-H."/>
            <person name="Yu H.-J."/>
            <person name="Mun J.-H."/>
        </authorList>
    </citation>
    <scope>NUCLEOTIDE SEQUENCE [LARGE SCALE GENOMIC DNA]</scope>
    <source>
        <strain evidence="4">cv. Jeju island</strain>
        <tissue evidence="3">Leaf</tissue>
    </source>
</reference>
<dbReference type="PANTHER" id="PTHR31111">
    <property type="entry name" value="BNAA05G37150D PROTEIN-RELATED"/>
    <property type="match status" value="1"/>
</dbReference>
<feature type="chain" id="PRO_5016450819" evidence="1">
    <location>
        <begin position="24"/>
        <end position="169"/>
    </location>
</feature>
<evidence type="ECO:0000313" key="3">
    <source>
        <dbReference type="EMBL" id="PQQ04535.1"/>
    </source>
</evidence>
<dbReference type="InterPro" id="IPR017451">
    <property type="entry name" value="F-box-assoc_interact_dom"/>
</dbReference>
<dbReference type="Proteomes" id="UP000250321">
    <property type="component" value="Unassembled WGS sequence"/>
</dbReference>